<dbReference type="EMBL" id="CAJNNW010031781">
    <property type="protein sequence ID" value="CAE8709032.1"/>
    <property type="molecule type" value="Genomic_DNA"/>
</dbReference>
<dbReference type="Pfam" id="PF13578">
    <property type="entry name" value="Methyltransf_24"/>
    <property type="match status" value="1"/>
</dbReference>
<gene>
    <name evidence="1" type="ORF">PGLA2088_LOCUS35237</name>
</gene>
<dbReference type="AlphaFoldDB" id="A0A813KN69"/>
<name>A0A813KN69_POLGL</name>
<evidence type="ECO:0000313" key="2">
    <source>
        <dbReference type="Proteomes" id="UP000626109"/>
    </source>
</evidence>
<dbReference type="PANTHER" id="PTHR40036:SF1">
    <property type="entry name" value="MACROCIN O-METHYLTRANSFERASE"/>
    <property type="match status" value="1"/>
</dbReference>
<reference evidence="1" key="1">
    <citation type="submission" date="2021-02" db="EMBL/GenBank/DDBJ databases">
        <authorList>
            <person name="Dougan E. K."/>
            <person name="Rhodes N."/>
            <person name="Thang M."/>
            <person name="Chan C."/>
        </authorList>
    </citation>
    <scope>NUCLEOTIDE SEQUENCE</scope>
</reference>
<organism evidence="1 2">
    <name type="scientific">Polarella glacialis</name>
    <name type="common">Dinoflagellate</name>
    <dbReference type="NCBI Taxonomy" id="89957"/>
    <lineage>
        <taxon>Eukaryota</taxon>
        <taxon>Sar</taxon>
        <taxon>Alveolata</taxon>
        <taxon>Dinophyceae</taxon>
        <taxon>Suessiales</taxon>
        <taxon>Suessiaceae</taxon>
        <taxon>Polarella</taxon>
    </lineage>
</organism>
<accession>A0A813KN69</accession>
<dbReference type="Gene3D" id="3.40.50.150">
    <property type="entry name" value="Vaccinia Virus protein VP39"/>
    <property type="match status" value="1"/>
</dbReference>
<sequence>VHLLAPERYLDEQKTSEAQATVRFPWPIRDVVQEVEEARAGKTGRSVALRDGLEFSIEASPEALPRDVVAAVYVGIFSYSLTGSEASVEQWMRDGNLPPPHNPLRLWTLFTHQYQGGKAEADELGDACVGEAFRAEFCARVMTCFNVAGTSAAGGGSWQVAVPIRFASNYRVEAYLGEPMPHCREYLPREAAALGPSMLPWWAPPVAEHAVPSRSFVATHAAYSRVRVLFVNQMSYWWGQNAQVEATTSWTEMMAAAVQAASESPAALPTRFGRIAPPACPHGLWLEFGVGSGKTGAFIASQMKSYFGEEATLHGFDSFQGLPDSWDHTNLGVGTFSTGGQVPEHLLRMSNVNIHVGLFSQTLRDLDVPAMAGMPVAFAHIDVDIYSSAIEVLSKIACQLLPGSVLVFDELVNYIGFELSGEFRAWEYIASAYQIRWDYAGLFWQQAVPVLIVERGRVC</sequence>
<dbReference type="InterPro" id="IPR029063">
    <property type="entry name" value="SAM-dependent_MTases_sf"/>
</dbReference>
<protein>
    <submittedName>
        <fullName evidence="1">Uncharacterized protein</fullName>
    </submittedName>
</protein>
<dbReference type="Proteomes" id="UP000626109">
    <property type="component" value="Unassembled WGS sequence"/>
</dbReference>
<proteinExistence type="predicted"/>
<comment type="caution">
    <text evidence="1">The sequence shown here is derived from an EMBL/GenBank/DDBJ whole genome shotgun (WGS) entry which is preliminary data.</text>
</comment>
<dbReference type="InterPro" id="IPR008884">
    <property type="entry name" value="TylF_MeTrfase"/>
</dbReference>
<dbReference type="PANTHER" id="PTHR40036">
    <property type="entry name" value="MACROCIN O-METHYLTRANSFERASE"/>
    <property type="match status" value="1"/>
</dbReference>
<feature type="non-terminal residue" evidence="1">
    <location>
        <position position="1"/>
    </location>
</feature>
<evidence type="ECO:0000313" key="1">
    <source>
        <dbReference type="EMBL" id="CAE8709032.1"/>
    </source>
</evidence>